<proteinExistence type="predicted"/>
<dbReference type="HOGENOM" id="CLU_141740_0_0_1"/>
<dbReference type="InterPro" id="IPR010424">
    <property type="entry name" value="EutQ"/>
</dbReference>
<dbReference type="VEuPathDB" id="FungiDB:FOIG_04968"/>
<dbReference type="InterPro" id="IPR011051">
    <property type="entry name" value="RmlC_Cupin_sf"/>
</dbReference>
<sequence length="157" mass="17076">MKGTLPRLSVSSIKQSTSVSNIPSLHLNEPLKVNLQKTIKMASFKHFAQAQSKFEIPPLSGGNTFIGDIHSTPEGAEKPLAMGLFRVNKGEPLTYTYKYDECKIILEGNFVIEDSTGQKVEAKAGDVFYIPNGATLTFSSPDTGLAFYTGARKMGDL</sequence>
<evidence type="ECO:0008006" key="2">
    <source>
        <dbReference type="Google" id="ProtNLM"/>
    </source>
</evidence>
<dbReference type="CDD" id="cd02228">
    <property type="entry name" value="cupin_EutQ"/>
    <property type="match status" value="1"/>
</dbReference>
<gene>
    <name evidence="1" type="ORF">FOIG_04968</name>
</gene>
<dbReference type="InterPro" id="IPR014710">
    <property type="entry name" value="RmlC-like_jellyroll"/>
</dbReference>
<dbReference type="Proteomes" id="UP000030685">
    <property type="component" value="Unassembled WGS sequence"/>
</dbReference>
<organism evidence="1">
    <name type="scientific">Fusarium odoratissimum (strain NRRL 54006)</name>
    <dbReference type="NCBI Taxonomy" id="1089451"/>
    <lineage>
        <taxon>Eukaryota</taxon>
        <taxon>Fungi</taxon>
        <taxon>Dikarya</taxon>
        <taxon>Ascomycota</taxon>
        <taxon>Pezizomycotina</taxon>
        <taxon>Sordariomycetes</taxon>
        <taxon>Hypocreomycetidae</taxon>
        <taxon>Hypocreales</taxon>
        <taxon>Nectriaceae</taxon>
        <taxon>Fusarium</taxon>
        <taxon>Fusarium oxysporum species complex</taxon>
        <taxon>Fusarium oxysporum f. sp. cubense (strain race 4)</taxon>
    </lineage>
</organism>
<dbReference type="Gene3D" id="2.60.120.10">
    <property type="entry name" value="Jelly Rolls"/>
    <property type="match status" value="1"/>
</dbReference>
<dbReference type="GeneID" id="42030143"/>
<dbReference type="Pfam" id="PF06249">
    <property type="entry name" value="EutQ"/>
    <property type="match status" value="1"/>
</dbReference>
<name>X0K866_FUSO5</name>
<accession>X0K866</accession>
<reference evidence="1" key="1">
    <citation type="submission" date="2011-11" db="EMBL/GenBank/DDBJ databases">
        <title>The Genome Sequence of Fusarium oxysporum II5.</title>
        <authorList>
            <consortium name="The Broad Institute Genome Sequencing Platform"/>
            <person name="Ma L.-J."/>
            <person name="Gale L.R."/>
            <person name="Schwartz D.C."/>
            <person name="Zhou S."/>
            <person name="Corby-Kistler H."/>
            <person name="Young S.K."/>
            <person name="Zeng Q."/>
            <person name="Gargeya S."/>
            <person name="Fitzgerald M."/>
            <person name="Haas B."/>
            <person name="Abouelleil A."/>
            <person name="Alvarado L."/>
            <person name="Arachchi H.M."/>
            <person name="Berlin A."/>
            <person name="Brown A."/>
            <person name="Chapman S.B."/>
            <person name="Chen Z."/>
            <person name="Dunbar C."/>
            <person name="Freedman E."/>
            <person name="Gearin G."/>
            <person name="Goldberg J."/>
            <person name="Griggs A."/>
            <person name="Gujja S."/>
            <person name="Heiman D."/>
            <person name="Howarth C."/>
            <person name="Larson L."/>
            <person name="Lui A."/>
            <person name="MacDonald P.J.P."/>
            <person name="Montmayeur A."/>
            <person name="Murphy C."/>
            <person name="Neiman D."/>
            <person name="Pearson M."/>
            <person name="Priest M."/>
            <person name="Roberts A."/>
            <person name="Saif S."/>
            <person name="Shea T."/>
            <person name="Shenoy N."/>
            <person name="Sisk P."/>
            <person name="Stolte C."/>
            <person name="Sykes S."/>
            <person name="Wortman J."/>
            <person name="Nusbaum C."/>
            <person name="Birren B."/>
        </authorList>
    </citation>
    <scope>NUCLEOTIDE SEQUENCE [LARGE SCALE GENOMIC DNA]</scope>
    <source>
        <strain evidence="1">54006</strain>
    </source>
</reference>
<reference evidence="1" key="2">
    <citation type="submission" date="2012-05" db="EMBL/GenBank/DDBJ databases">
        <title>The Genome Annotation of Fusarium oxysporum II5.</title>
        <authorList>
            <consortium name="The Broad Institute Genomics Platform"/>
            <person name="Ma L.-J."/>
            <person name="Corby-Kistler H."/>
            <person name="Broz K."/>
            <person name="Gale L.R."/>
            <person name="Jonkers W."/>
            <person name="O'Donnell K."/>
            <person name="Ploetz R."/>
            <person name="Steinberg C."/>
            <person name="Schwartz D.C."/>
            <person name="VanEtten H."/>
            <person name="Zhou S."/>
            <person name="Young S.K."/>
            <person name="Zeng Q."/>
            <person name="Gargeya S."/>
            <person name="Fitzgerald M."/>
            <person name="Abouelleil A."/>
            <person name="Alvarado L."/>
            <person name="Chapman S.B."/>
            <person name="Gainer-Dewar J."/>
            <person name="Goldberg J."/>
            <person name="Griggs A."/>
            <person name="Gujja S."/>
            <person name="Hansen M."/>
            <person name="Howarth C."/>
            <person name="Imamovic A."/>
            <person name="Ireland A."/>
            <person name="Larimer J."/>
            <person name="McCowan C."/>
            <person name="Murphy C."/>
            <person name="Pearson M."/>
            <person name="Poon T.W."/>
            <person name="Priest M."/>
            <person name="Roberts A."/>
            <person name="Saif S."/>
            <person name="Shea T."/>
            <person name="Sykes S."/>
            <person name="Wortman J."/>
            <person name="Nusbaum C."/>
            <person name="Birren B."/>
        </authorList>
    </citation>
    <scope>NUCLEOTIDE SEQUENCE</scope>
    <source>
        <strain evidence="1">54006</strain>
    </source>
</reference>
<dbReference type="PANTHER" id="PTHR36169">
    <property type="entry name" value="ETHANOLAMINE UTILIZATION PROTEIN EUTQ"/>
    <property type="match status" value="1"/>
</dbReference>
<dbReference type="SUPFAM" id="SSF51182">
    <property type="entry name" value="RmlC-like cupins"/>
    <property type="match status" value="1"/>
</dbReference>
<dbReference type="EMBL" id="JH658277">
    <property type="protein sequence ID" value="EXM04796.1"/>
    <property type="molecule type" value="Genomic_DNA"/>
</dbReference>
<dbReference type="RefSeq" id="XP_031066885.1">
    <property type="nucleotide sequence ID" value="XM_031203306.1"/>
</dbReference>
<dbReference type="AlphaFoldDB" id="X0K866"/>
<dbReference type="PANTHER" id="PTHR36169:SF1">
    <property type="entry name" value="ACETATE KINASE EUTQ"/>
    <property type="match status" value="1"/>
</dbReference>
<protein>
    <recommendedName>
        <fullName evidence="2">Ethanolamine utilization protein EutQ</fullName>
    </recommendedName>
</protein>
<evidence type="ECO:0000313" key="1">
    <source>
        <dbReference type="EMBL" id="EXM04796.1"/>
    </source>
</evidence>